<dbReference type="EMBL" id="CP069280">
    <property type="protein sequence ID" value="QRI51753.1"/>
    <property type="molecule type" value="Genomic_DNA"/>
</dbReference>
<keyword evidence="4 9" id="KW-0418">Kinase</keyword>
<comment type="function">
    <text evidence="9">Involved in the regulation of the intracellular balance of NAD and NADP, and is a key enzyme in the biosynthesis of NADP. Catalyzes specifically the phosphorylation on 2'-hydroxyl of the adenosine moiety of NAD to yield NADP.</text>
</comment>
<evidence type="ECO:0000256" key="1">
    <source>
        <dbReference type="ARBA" id="ARBA00022490"/>
    </source>
</evidence>
<dbReference type="HAMAP" id="MF_00361">
    <property type="entry name" value="NAD_kinase"/>
    <property type="match status" value="1"/>
</dbReference>
<evidence type="ECO:0000256" key="6">
    <source>
        <dbReference type="ARBA" id="ARBA00022857"/>
    </source>
</evidence>
<dbReference type="Gene3D" id="2.60.200.30">
    <property type="entry name" value="Probable inorganic polyphosphate/atp-NAD kinase, domain 2"/>
    <property type="match status" value="1"/>
</dbReference>
<feature type="binding site" evidence="9">
    <location>
        <position position="164"/>
    </location>
    <ligand>
        <name>NAD(+)</name>
        <dbReference type="ChEBI" id="CHEBI:57540"/>
    </ligand>
</feature>
<reference evidence="11 13" key="1">
    <citation type="journal article" date="2014" name="J. Infect. Dis.">
        <title>Molecular characterization of a novel botulinum neurotoxin type H gene.</title>
        <authorList>
            <person name="Dover N."/>
            <person name="Barash J.R."/>
            <person name="Hill K.K."/>
            <person name="Xie G."/>
            <person name="Arnon S.S."/>
        </authorList>
    </citation>
    <scope>NUCLEOTIDE SEQUENCE [LARGE SCALE GENOMIC DNA]</scope>
    <source>
        <strain evidence="11 13">IBCA10-7060</strain>
    </source>
</reference>
<dbReference type="PANTHER" id="PTHR20275">
    <property type="entry name" value="NAD KINASE"/>
    <property type="match status" value="1"/>
</dbReference>
<evidence type="ECO:0000256" key="2">
    <source>
        <dbReference type="ARBA" id="ARBA00022679"/>
    </source>
</evidence>
<dbReference type="GO" id="GO:0046872">
    <property type="term" value="F:metal ion binding"/>
    <property type="evidence" value="ECO:0007669"/>
    <property type="project" value="UniProtKB-UniRule"/>
</dbReference>
<keyword evidence="1 9" id="KW-0963">Cytoplasm</keyword>
<dbReference type="FunFam" id="2.60.200.30:FF:000011">
    <property type="entry name" value="NAD kinase"/>
    <property type="match status" value="1"/>
</dbReference>
<dbReference type="InterPro" id="IPR016064">
    <property type="entry name" value="NAD/diacylglycerol_kinase_sf"/>
</dbReference>
<protein>
    <recommendedName>
        <fullName evidence="9">NAD kinase</fullName>
        <ecNumber evidence="9">2.7.1.23</ecNumber>
    </recommendedName>
    <alternativeName>
        <fullName evidence="9">ATP-dependent NAD kinase</fullName>
    </alternativeName>
</protein>
<dbReference type="RefSeq" id="WP_003362512.1">
    <property type="nucleotide sequence ID" value="NZ_AP025140.1"/>
</dbReference>
<evidence type="ECO:0000256" key="7">
    <source>
        <dbReference type="ARBA" id="ARBA00023027"/>
    </source>
</evidence>
<dbReference type="EC" id="2.7.1.23" evidence="9"/>
<comment type="similarity">
    <text evidence="9">Belongs to the NAD kinase family.</text>
</comment>
<dbReference type="AlphaFoldDB" id="A0A0A2HHI0"/>
<dbReference type="InterPro" id="IPR017438">
    <property type="entry name" value="ATP-NAD_kinase_N"/>
</dbReference>
<dbReference type="Pfam" id="PF01513">
    <property type="entry name" value="NAD_kinase"/>
    <property type="match status" value="1"/>
</dbReference>
<dbReference type="GO" id="GO:0051287">
    <property type="term" value="F:NAD binding"/>
    <property type="evidence" value="ECO:0007669"/>
    <property type="project" value="UniProtKB-ARBA"/>
</dbReference>
<dbReference type="GO" id="GO:0006741">
    <property type="term" value="P:NADP+ biosynthetic process"/>
    <property type="evidence" value="ECO:0007669"/>
    <property type="project" value="UniProtKB-UniRule"/>
</dbReference>
<comment type="subcellular location">
    <subcellularLocation>
        <location evidence="9">Cytoplasm</location>
    </subcellularLocation>
</comment>
<dbReference type="Proteomes" id="UP000473887">
    <property type="component" value="Unassembled WGS sequence"/>
</dbReference>
<dbReference type="GO" id="GO:0003951">
    <property type="term" value="F:NAD+ kinase activity"/>
    <property type="evidence" value="ECO:0007669"/>
    <property type="project" value="UniProtKB-UniRule"/>
</dbReference>
<organism evidence="10 12">
    <name type="scientific">Clostridium botulinum</name>
    <dbReference type="NCBI Taxonomy" id="1491"/>
    <lineage>
        <taxon>Bacteria</taxon>
        <taxon>Bacillati</taxon>
        <taxon>Bacillota</taxon>
        <taxon>Clostridia</taxon>
        <taxon>Eubacteriales</taxon>
        <taxon>Clostridiaceae</taxon>
        <taxon>Clostridium</taxon>
    </lineage>
</organism>
<name>A0A0A2HHI0_CLOBO</name>
<evidence type="ECO:0000313" key="11">
    <source>
        <dbReference type="EMBL" id="QRI51753.1"/>
    </source>
</evidence>
<dbReference type="EMBL" id="SGKC01000030">
    <property type="protein sequence ID" value="NEZ93023.1"/>
    <property type="molecule type" value="Genomic_DNA"/>
</dbReference>
<dbReference type="InterPro" id="IPR002504">
    <property type="entry name" value="NADK"/>
</dbReference>
<feature type="binding site" evidence="9">
    <location>
        <begin position="134"/>
        <end position="135"/>
    </location>
    <ligand>
        <name>NAD(+)</name>
        <dbReference type="ChEBI" id="CHEBI:57540"/>
    </ligand>
</feature>
<dbReference type="Gene3D" id="3.40.50.10330">
    <property type="entry name" value="Probable inorganic polyphosphate/atp-NAD kinase, domain 1"/>
    <property type="match status" value="1"/>
</dbReference>
<dbReference type="SUPFAM" id="SSF111331">
    <property type="entry name" value="NAD kinase/diacylglycerol kinase-like"/>
    <property type="match status" value="1"/>
</dbReference>
<evidence type="ECO:0000256" key="5">
    <source>
        <dbReference type="ARBA" id="ARBA00022840"/>
    </source>
</evidence>
<accession>A0A0A2HHI0</accession>
<evidence type="ECO:0000313" key="13">
    <source>
        <dbReference type="Proteomes" id="UP000663464"/>
    </source>
</evidence>
<gene>
    <name evidence="9" type="primary">nadK</name>
    <name evidence="10" type="ORF">EXM69_13980</name>
    <name evidence="11" type="ORF">JQS73_09720</name>
</gene>
<keyword evidence="3 9" id="KW-0547">Nucleotide-binding</keyword>
<feature type="binding site" evidence="9">
    <location>
        <begin position="61"/>
        <end position="62"/>
    </location>
    <ligand>
        <name>NAD(+)</name>
        <dbReference type="ChEBI" id="CHEBI:57540"/>
    </ligand>
</feature>
<evidence type="ECO:0000313" key="12">
    <source>
        <dbReference type="Proteomes" id="UP000473887"/>
    </source>
</evidence>
<comment type="cofactor">
    <cofactor evidence="9">
        <name>a divalent metal cation</name>
        <dbReference type="ChEBI" id="CHEBI:60240"/>
    </cofactor>
</comment>
<dbReference type="Pfam" id="PF20143">
    <property type="entry name" value="NAD_kinase_C"/>
    <property type="match status" value="1"/>
</dbReference>
<dbReference type="GO" id="GO:0005524">
    <property type="term" value="F:ATP binding"/>
    <property type="evidence" value="ECO:0007669"/>
    <property type="project" value="UniProtKB-KW"/>
</dbReference>
<feature type="binding site" evidence="9">
    <location>
        <position position="234"/>
    </location>
    <ligand>
        <name>NAD(+)</name>
        <dbReference type="ChEBI" id="CHEBI:57540"/>
    </ligand>
</feature>
<keyword evidence="2 9" id="KW-0808">Transferase</keyword>
<feature type="active site" description="Proton acceptor" evidence="9">
    <location>
        <position position="61"/>
    </location>
</feature>
<evidence type="ECO:0000256" key="8">
    <source>
        <dbReference type="ARBA" id="ARBA00047925"/>
    </source>
</evidence>
<sequence length="281" mass="31689">MKNIGININTDKDISRNILDKIFQYIHEECSEAKIKVFYDSKGLDNEESRALDAVMVLGGDGTILGTARALAKYDVPIFGINRGHLGFLAEIELEDCKKAIKNLFKGQYKIEDRIMLKCDLKGIDKKDDFLALNDIVLTKGNLSRIVKYSIYVDDVWYTTFVADGVIVATPTGSTAYSLSAGGPIVYPDLDVLEIAPICPHSLGIRPILLNGNSKINIRVLKKYEDPVLTIDGQRYKKVTVNEVTISKSKYKCRLIKFKDKDYFKILRTKISYRSRECEGE</sequence>
<comment type="caution">
    <text evidence="9">Lacks conserved residue(s) required for the propagation of feature annotation.</text>
</comment>
<dbReference type="Proteomes" id="UP000663464">
    <property type="component" value="Chromosome"/>
</dbReference>
<dbReference type="PANTHER" id="PTHR20275:SF0">
    <property type="entry name" value="NAD KINASE"/>
    <property type="match status" value="1"/>
</dbReference>
<feature type="binding site" evidence="9">
    <location>
        <position position="145"/>
    </location>
    <ligand>
        <name>NAD(+)</name>
        <dbReference type="ChEBI" id="CHEBI:57540"/>
    </ligand>
</feature>
<reference evidence="10 12" key="2">
    <citation type="submission" date="2019-02" db="EMBL/GenBank/DDBJ databases">
        <title>Genome sequencing of Clostridium botulinum clinical isolates.</title>
        <authorList>
            <person name="Brunt J."/>
            <person name="Van Vliet A.H.M."/>
            <person name="Stringer S.C."/>
            <person name="Grant K.A."/>
            <person name="Carter A.C."/>
            <person name="Peck M.W."/>
        </authorList>
    </citation>
    <scope>NUCLEOTIDE SEQUENCE [LARGE SCALE GENOMIC DNA]</scope>
    <source>
        <strain evidence="10 12">H142660711</strain>
    </source>
</reference>
<evidence type="ECO:0000256" key="3">
    <source>
        <dbReference type="ARBA" id="ARBA00022741"/>
    </source>
</evidence>
<evidence type="ECO:0000256" key="4">
    <source>
        <dbReference type="ARBA" id="ARBA00022777"/>
    </source>
</evidence>
<evidence type="ECO:0000256" key="9">
    <source>
        <dbReference type="HAMAP-Rule" id="MF_00361"/>
    </source>
</evidence>
<comment type="catalytic activity">
    <reaction evidence="8 9">
        <text>NAD(+) + ATP = ADP + NADP(+) + H(+)</text>
        <dbReference type="Rhea" id="RHEA:18629"/>
        <dbReference type="ChEBI" id="CHEBI:15378"/>
        <dbReference type="ChEBI" id="CHEBI:30616"/>
        <dbReference type="ChEBI" id="CHEBI:57540"/>
        <dbReference type="ChEBI" id="CHEBI:58349"/>
        <dbReference type="ChEBI" id="CHEBI:456216"/>
        <dbReference type="EC" id="2.7.1.23"/>
    </reaction>
</comment>
<keyword evidence="7 9" id="KW-0520">NAD</keyword>
<dbReference type="GO" id="GO:0005737">
    <property type="term" value="C:cytoplasm"/>
    <property type="evidence" value="ECO:0007669"/>
    <property type="project" value="UniProtKB-SubCell"/>
</dbReference>
<keyword evidence="5 9" id="KW-0067">ATP-binding</keyword>
<feature type="binding site" evidence="9">
    <location>
        <begin position="175"/>
        <end position="180"/>
    </location>
    <ligand>
        <name>NAD(+)</name>
        <dbReference type="ChEBI" id="CHEBI:57540"/>
    </ligand>
</feature>
<evidence type="ECO:0000313" key="10">
    <source>
        <dbReference type="EMBL" id="NEZ93023.1"/>
    </source>
</evidence>
<keyword evidence="6 9" id="KW-0521">NADP</keyword>
<dbReference type="GO" id="GO:0019674">
    <property type="term" value="P:NAD+ metabolic process"/>
    <property type="evidence" value="ECO:0007669"/>
    <property type="project" value="InterPro"/>
</dbReference>
<dbReference type="InterPro" id="IPR017437">
    <property type="entry name" value="ATP-NAD_kinase_PpnK-typ_C"/>
</dbReference>
<dbReference type="SMR" id="A0A0A2HHI0"/>
<reference evidence="11" key="3">
    <citation type="submission" date="2021-02" db="EMBL/GenBank/DDBJ databases">
        <authorList>
            <person name="Dover N."/>
            <person name="Barash J.R."/>
            <person name="Bell J.M."/>
            <person name="Sylvester M.D."/>
            <person name="Arnon S."/>
        </authorList>
    </citation>
    <scope>NUCLEOTIDE SEQUENCE</scope>
    <source>
        <strain evidence="11">IBCA10-7060</strain>
    </source>
</reference>
<proteinExistence type="inferred from homology"/>